<evidence type="ECO:0000259" key="6">
    <source>
        <dbReference type="PROSITE" id="PS51918"/>
    </source>
</evidence>
<dbReference type="InterPro" id="IPR006638">
    <property type="entry name" value="Elp3/MiaA/NifB-like_rSAM"/>
</dbReference>
<dbReference type="InterPro" id="IPR051198">
    <property type="entry name" value="BchE-like"/>
</dbReference>
<evidence type="ECO:0000256" key="4">
    <source>
        <dbReference type="ARBA" id="ARBA00023004"/>
    </source>
</evidence>
<dbReference type="SUPFAM" id="SSF102114">
    <property type="entry name" value="Radical SAM enzymes"/>
    <property type="match status" value="1"/>
</dbReference>
<dbReference type="GO" id="GO:0003824">
    <property type="term" value="F:catalytic activity"/>
    <property type="evidence" value="ECO:0007669"/>
    <property type="project" value="InterPro"/>
</dbReference>
<evidence type="ECO:0000256" key="3">
    <source>
        <dbReference type="ARBA" id="ARBA00022723"/>
    </source>
</evidence>
<evidence type="ECO:0000313" key="8">
    <source>
        <dbReference type="Proteomes" id="UP000516361"/>
    </source>
</evidence>
<dbReference type="EMBL" id="AP018712">
    <property type="protein sequence ID" value="BBE31405.1"/>
    <property type="molecule type" value="Genomic_DNA"/>
</dbReference>
<evidence type="ECO:0000256" key="5">
    <source>
        <dbReference type="ARBA" id="ARBA00023014"/>
    </source>
</evidence>
<feature type="domain" description="Radical SAM core" evidence="6">
    <location>
        <begin position="202"/>
        <end position="426"/>
    </location>
</feature>
<dbReference type="KEGG" id="ocy:OSSY52_15460"/>
<protein>
    <submittedName>
        <fullName evidence="7">B12-binding domain-containing radical SAM protein</fullName>
    </submittedName>
</protein>
<comment type="cofactor">
    <cofactor evidence="1">
        <name>[4Fe-4S] cluster</name>
        <dbReference type="ChEBI" id="CHEBI:49883"/>
    </cofactor>
</comment>
<dbReference type="InParanoid" id="A0A7G1G5L0"/>
<evidence type="ECO:0000313" key="7">
    <source>
        <dbReference type="EMBL" id="BBE31405.1"/>
    </source>
</evidence>
<accession>A0A7G1G5L0</accession>
<dbReference type="PROSITE" id="PS51918">
    <property type="entry name" value="RADICAL_SAM"/>
    <property type="match status" value="1"/>
</dbReference>
<dbReference type="InterPro" id="IPR023404">
    <property type="entry name" value="rSAM_horseshoe"/>
</dbReference>
<evidence type="ECO:0000256" key="2">
    <source>
        <dbReference type="ARBA" id="ARBA00022691"/>
    </source>
</evidence>
<dbReference type="SFLD" id="SFLDS00029">
    <property type="entry name" value="Radical_SAM"/>
    <property type="match status" value="1"/>
</dbReference>
<dbReference type="InterPro" id="IPR007197">
    <property type="entry name" value="rSAM"/>
</dbReference>
<sequence length="450" mass="52045">MNFLLVNPWIYDSAAYDFWLKPIGLLYVGSVLKKLGHNVELIDMLDRHDEELIKIKEPKDKKYGTGKFYNVEIEKPEILKNIPRKFKRYGLPEDLFIKKLLKQKERGIDGIFVSVTLTYWYYGGLKTIEKIRGIFPNTPIFLGGMYSNIYPIHAKKIFSKYNVKVCNGTGLSPIRKALSTYKENVPEFNWFEELMPAYELYTSKLPYVVITSSIGCPYNCSYCVTPRMWKYQYKSVDSIEKMINKIINEKNVKDIVFFDDAFLLHKDLKKLLKMLAKYNVRYHLPNGIHAHRVNKEIAELMAAADFRTIKLGYETSDPDLQKKSGGKVTNQDLINAVKYLTDAGISNEEIGAYIISNLPGQSVKSVKDAVDFCINLRIIPTVNEFTPIPQTPDYDSLIENGIIPDEVDPLLFNNTLIPYWWEKGMNINEVFDLKLYLKNKKKVLFNGQRT</sequence>
<keyword evidence="5" id="KW-0411">Iron-sulfur</keyword>
<reference evidence="7 8" key="1">
    <citation type="submission" date="2018-06" db="EMBL/GenBank/DDBJ databases">
        <title>Genome sequencing of Oceanotoga sp. sy52.</title>
        <authorList>
            <person name="Mori K."/>
        </authorList>
    </citation>
    <scope>NUCLEOTIDE SEQUENCE [LARGE SCALE GENOMIC DNA]</scope>
    <source>
        <strain evidence="8">sy52</strain>
    </source>
</reference>
<dbReference type="SFLD" id="SFLDG01082">
    <property type="entry name" value="B12-binding_domain_containing"/>
    <property type="match status" value="1"/>
</dbReference>
<keyword evidence="4" id="KW-0408">Iron</keyword>
<dbReference type="GO" id="GO:0046872">
    <property type="term" value="F:metal ion binding"/>
    <property type="evidence" value="ECO:0007669"/>
    <property type="project" value="UniProtKB-KW"/>
</dbReference>
<dbReference type="GO" id="GO:0051536">
    <property type="term" value="F:iron-sulfur cluster binding"/>
    <property type="evidence" value="ECO:0007669"/>
    <property type="project" value="UniProtKB-KW"/>
</dbReference>
<gene>
    <name evidence="7" type="ORF">OSSY52_15460</name>
</gene>
<evidence type="ECO:0000256" key="1">
    <source>
        <dbReference type="ARBA" id="ARBA00001966"/>
    </source>
</evidence>
<name>A0A7G1G5L0_9BACT</name>
<dbReference type="GO" id="GO:0005829">
    <property type="term" value="C:cytosol"/>
    <property type="evidence" value="ECO:0007669"/>
    <property type="project" value="TreeGrafter"/>
</dbReference>
<keyword evidence="8" id="KW-1185">Reference proteome</keyword>
<keyword evidence="3" id="KW-0479">Metal-binding</keyword>
<proteinExistence type="predicted"/>
<dbReference type="PANTHER" id="PTHR43409">
    <property type="entry name" value="ANAEROBIC MAGNESIUM-PROTOPORPHYRIN IX MONOMETHYL ESTER CYCLASE-RELATED"/>
    <property type="match status" value="1"/>
</dbReference>
<dbReference type="SMART" id="SM00729">
    <property type="entry name" value="Elp3"/>
    <property type="match status" value="1"/>
</dbReference>
<dbReference type="PANTHER" id="PTHR43409:SF15">
    <property type="entry name" value="PUTATIVE-RELATED"/>
    <property type="match status" value="1"/>
</dbReference>
<dbReference type="InterPro" id="IPR058240">
    <property type="entry name" value="rSAM_sf"/>
</dbReference>
<keyword evidence="2" id="KW-0949">S-adenosyl-L-methionine</keyword>
<dbReference type="Proteomes" id="UP000516361">
    <property type="component" value="Chromosome"/>
</dbReference>
<dbReference type="Pfam" id="PF04055">
    <property type="entry name" value="Radical_SAM"/>
    <property type="match status" value="1"/>
</dbReference>
<dbReference type="RefSeq" id="WP_190613917.1">
    <property type="nucleotide sequence ID" value="NZ_AP018712.1"/>
</dbReference>
<organism evidence="7 8">
    <name type="scientific">Tepiditoga spiralis</name>
    <dbReference type="NCBI Taxonomy" id="2108365"/>
    <lineage>
        <taxon>Bacteria</taxon>
        <taxon>Thermotogati</taxon>
        <taxon>Thermotogota</taxon>
        <taxon>Thermotogae</taxon>
        <taxon>Petrotogales</taxon>
        <taxon>Petrotogaceae</taxon>
        <taxon>Tepiditoga</taxon>
    </lineage>
</organism>
<dbReference type="Gene3D" id="3.80.30.20">
    <property type="entry name" value="tm_1862 like domain"/>
    <property type="match status" value="1"/>
</dbReference>
<dbReference type="AlphaFoldDB" id="A0A7G1G5L0"/>